<feature type="domain" description="ABC transporter" evidence="9">
    <location>
        <begin position="81"/>
        <end position="330"/>
    </location>
</feature>
<gene>
    <name evidence="11" type="ORF">GLW30_06280</name>
    <name evidence="10" type="ORF">GLW36_04220</name>
</gene>
<dbReference type="PANTHER" id="PTHR45772:SF9">
    <property type="entry name" value="CONSERVED COMPONENT OF ABC TRANSPORTER FOR NATURAL AMINO ACIDS"/>
    <property type="match status" value="1"/>
</dbReference>
<comment type="similarity">
    <text evidence="1">Belongs to the ABC transporter superfamily.</text>
</comment>
<dbReference type="PROSITE" id="PS00211">
    <property type="entry name" value="ABC_TRANSPORTER_1"/>
    <property type="match status" value="1"/>
</dbReference>
<organism evidence="10 13">
    <name type="scientific">Halorubrum distributum</name>
    <dbReference type="NCBI Taxonomy" id="29283"/>
    <lineage>
        <taxon>Archaea</taxon>
        <taxon>Methanobacteriati</taxon>
        <taxon>Methanobacteriota</taxon>
        <taxon>Stenosarchaea group</taxon>
        <taxon>Halobacteria</taxon>
        <taxon>Halobacteriales</taxon>
        <taxon>Haloferacaceae</taxon>
        <taxon>Halorubrum</taxon>
        <taxon>Halorubrum distributum group</taxon>
    </lineage>
</organism>
<dbReference type="GO" id="GO:0005524">
    <property type="term" value="F:ATP binding"/>
    <property type="evidence" value="ECO:0007669"/>
    <property type="project" value="UniProtKB-KW"/>
</dbReference>
<dbReference type="Gene3D" id="3.40.50.300">
    <property type="entry name" value="P-loop containing nucleotide triphosphate hydrolases"/>
    <property type="match status" value="1"/>
</dbReference>
<reference evidence="12 13" key="1">
    <citation type="submission" date="2019-11" db="EMBL/GenBank/DDBJ databases">
        <title>Genome sequences of 17 halophilic strains isolated from different environments.</title>
        <authorList>
            <person name="Furrow R.E."/>
        </authorList>
    </citation>
    <scope>NUCLEOTIDE SEQUENCE [LARGE SCALE GENOMIC DNA]</scope>
    <source>
        <strain evidence="11 12">22502_06_Cabo</strain>
        <strain evidence="10 13">22517_05_Cabo</strain>
    </source>
</reference>
<evidence type="ECO:0000256" key="3">
    <source>
        <dbReference type="ARBA" id="ARBA00022741"/>
    </source>
</evidence>
<dbReference type="InterPro" id="IPR017871">
    <property type="entry name" value="ABC_transporter-like_CS"/>
</dbReference>
<dbReference type="Pfam" id="PF00005">
    <property type="entry name" value="ABC_tran"/>
    <property type="match status" value="1"/>
</dbReference>
<dbReference type="GO" id="GO:0005886">
    <property type="term" value="C:plasma membrane"/>
    <property type="evidence" value="ECO:0007669"/>
    <property type="project" value="TreeGrafter"/>
</dbReference>
<comment type="function">
    <text evidence="6">Probable component of a branched-chain amino-acid transport system.</text>
</comment>
<evidence type="ECO:0000313" key="11">
    <source>
        <dbReference type="EMBL" id="MYL67336.1"/>
    </source>
</evidence>
<dbReference type="Proteomes" id="UP000460194">
    <property type="component" value="Unassembled WGS sequence"/>
</dbReference>
<dbReference type="EMBL" id="WMFC01000006">
    <property type="protein sequence ID" value="MYL67336.1"/>
    <property type="molecule type" value="Genomic_DNA"/>
</dbReference>
<evidence type="ECO:0000256" key="1">
    <source>
        <dbReference type="ARBA" id="ARBA00005417"/>
    </source>
</evidence>
<evidence type="ECO:0000256" key="7">
    <source>
        <dbReference type="ARBA" id="ARBA00072811"/>
    </source>
</evidence>
<feature type="compositionally biased region" description="Acidic residues" evidence="8">
    <location>
        <begin position="15"/>
        <end position="24"/>
    </location>
</feature>
<dbReference type="EMBL" id="WMEO01000004">
    <property type="protein sequence ID" value="MYL15855.1"/>
    <property type="molecule type" value="Genomic_DNA"/>
</dbReference>
<name>A0A6B1IL23_9EURY</name>
<dbReference type="RefSeq" id="WP_159358300.1">
    <property type="nucleotide sequence ID" value="NZ_WMEO01000004.1"/>
</dbReference>
<dbReference type="SUPFAM" id="SSF52540">
    <property type="entry name" value="P-loop containing nucleoside triphosphate hydrolases"/>
    <property type="match status" value="1"/>
</dbReference>
<dbReference type="GO" id="GO:0016887">
    <property type="term" value="F:ATP hydrolysis activity"/>
    <property type="evidence" value="ECO:0007669"/>
    <property type="project" value="InterPro"/>
</dbReference>
<evidence type="ECO:0000256" key="4">
    <source>
        <dbReference type="ARBA" id="ARBA00022840"/>
    </source>
</evidence>
<dbReference type="PROSITE" id="PS50893">
    <property type="entry name" value="ABC_TRANSPORTER_2"/>
    <property type="match status" value="1"/>
</dbReference>
<evidence type="ECO:0000256" key="8">
    <source>
        <dbReference type="SAM" id="MobiDB-lite"/>
    </source>
</evidence>
<keyword evidence="3" id="KW-0547">Nucleotide-binding</keyword>
<evidence type="ECO:0000313" key="13">
    <source>
        <dbReference type="Proteomes" id="UP000460194"/>
    </source>
</evidence>
<dbReference type="GO" id="GO:0006865">
    <property type="term" value="P:amino acid transport"/>
    <property type="evidence" value="ECO:0007669"/>
    <property type="project" value="UniProtKB-KW"/>
</dbReference>
<keyword evidence="2" id="KW-0813">Transport</keyword>
<evidence type="ECO:0000259" key="9">
    <source>
        <dbReference type="PROSITE" id="PS50893"/>
    </source>
</evidence>
<dbReference type="CDD" id="cd03219">
    <property type="entry name" value="ABC_Mj1267_LivG_branched"/>
    <property type="match status" value="1"/>
</dbReference>
<evidence type="ECO:0000313" key="10">
    <source>
        <dbReference type="EMBL" id="MYL15855.1"/>
    </source>
</evidence>
<sequence>MSDAPDRSDSGDANDATDVDDASDAVDVADANDAAGPGELGAAEAVAATDGPDDEPEANDSAVEEAAKHIPSAPPSGTPPLRVEGLVKRFGGVTAVDGASFEVESGSLTGLIGPNGAGKSTTFNCITGVHEPTAGKVYFEGEDITGLKPYQIARKGLVRTFQIARELAEMTVLENLMLAPQGQLGESAIRAVTPGLRGGVVEEETALRERAWETLEFFEIDHLAHEHAGNLSGGQRKLLEMARALMTDPEMVLLDEPLAGVNPTLEEKLLDRIHDLRADGYTFLLVEHDMDVIMNNCERVIVMHQGSVLAEGTGDEIRNDERVIEAYLGEDL</sequence>
<evidence type="ECO:0000256" key="5">
    <source>
        <dbReference type="ARBA" id="ARBA00022970"/>
    </source>
</evidence>
<evidence type="ECO:0000313" key="12">
    <source>
        <dbReference type="Proteomes" id="UP000452321"/>
    </source>
</evidence>
<dbReference type="InterPro" id="IPR032823">
    <property type="entry name" value="BCA_ABC_TP_C"/>
</dbReference>
<feature type="compositionally biased region" description="Low complexity" evidence="8">
    <location>
        <begin position="25"/>
        <end position="48"/>
    </location>
</feature>
<feature type="region of interest" description="Disordered" evidence="8">
    <location>
        <begin position="1"/>
        <end position="82"/>
    </location>
</feature>
<accession>A0A6B1IL23</accession>
<dbReference type="InterPro" id="IPR027417">
    <property type="entry name" value="P-loop_NTPase"/>
</dbReference>
<keyword evidence="4 10" id="KW-0067">ATP-binding</keyword>
<dbReference type="SMART" id="SM00382">
    <property type="entry name" value="AAA"/>
    <property type="match status" value="1"/>
</dbReference>
<dbReference type="InterPro" id="IPR051120">
    <property type="entry name" value="ABC_AA/LPS_Transport"/>
</dbReference>
<dbReference type="AlphaFoldDB" id="A0A6B1IL23"/>
<keyword evidence="5" id="KW-0029">Amino-acid transport</keyword>
<comment type="caution">
    <text evidence="10">The sequence shown here is derived from an EMBL/GenBank/DDBJ whole genome shotgun (WGS) entry which is preliminary data.</text>
</comment>
<dbReference type="FunFam" id="3.40.50.300:FF:000421">
    <property type="entry name" value="Branched-chain amino acid ABC transporter ATP-binding protein"/>
    <property type="match status" value="1"/>
</dbReference>
<evidence type="ECO:0000256" key="6">
    <source>
        <dbReference type="ARBA" id="ARBA00056071"/>
    </source>
</evidence>
<dbReference type="Pfam" id="PF12399">
    <property type="entry name" value="BCA_ABC_TP_C"/>
    <property type="match status" value="1"/>
</dbReference>
<dbReference type="InterPro" id="IPR003593">
    <property type="entry name" value="AAA+_ATPase"/>
</dbReference>
<evidence type="ECO:0000256" key="2">
    <source>
        <dbReference type="ARBA" id="ARBA00022448"/>
    </source>
</evidence>
<proteinExistence type="inferred from homology"/>
<dbReference type="PANTHER" id="PTHR45772">
    <property type="entry name" value="CONSERVED COMPONENT OF ABC TRANSPORTER FOR NATURAL AMINO ACIDS-RELATED"/>
    <property type="match status" value="1"/>
</dbReference>
<dbReference type="Proteomes" id="UP000452321">
    <property type="component" value="Unassembled WGS sequence"/>
</dbReference>
<protein>
    <recommendedName>
        <fullName evidence="7">Probable branched-chain amino acid transport ATP-binding protein LivG</fullName>
    </recommendedName>
</protein>
<feature type="compositionally biased region" description="Basic and acidic residues" evidence="8">
    <location>
        <begin position="1"/>
        <end position="10"/>
    </location>
</feature>
<dbReference type="InterPro" id="IPR003439">
    <property type="entry name" value="ABC_transporter-like_ATP-bd"/>
</dbReference>